<sequence>RHVKRPTIWRRNQRDLYVGSEYAVHCTAFVGTGGEIRFRLADSVNETYIVESGDYRGASVTFETGVVGLVYSIDLDGDTIQDAIVVEQLMERSQTRCNPLLPCSSPLVWQRLTEKTVEKSPRAPLQ</sequence>
<dbReference type="Proteomes" id="UP000762676">
    <property type="component" value="Unassembled WGS sequence"/>
</dbReference>
<gene>
    <name evidence="1" type="ORF">ElyMa_000632600</name>
</gene>
<dbReference type="AlphaFoldDB" id="A0AAV4GCH3"/>
<proteinExistence type="predicted"/>
<name>A0AAV4GCH3_9GAST</name>
<keyword evidence="2" id="KW-1185">Reference proteome</keyword>
<evidence type="ECO:0000313" key="2">
    <source>
        <dbReference type="Proteomes" id="UP000762676"/>
    </source>
</evidence>
<evidence type="ECO:0000313" key="1">
    <source>
        <dbReference type="EMBL" id="GFR82698.1"/>
    </source>
</evidence>
<dbReference type="EMBL" id="BMAT01001289">
    <property type="protein sequence ID" value="GFR82698.1"/>
    <property type="molecule type" value="Genomic_DNA"/>
</dbReference>
<feature type="non-terminal residue" evidence="1">
    <location>
        <position position="126"/>
    </location>
</feature>
<accession>A0AAV4GCH3</accession>
<evidence type="ECO:0008006" key="3">
    <source>
        <dbReference type="Google" id="ProtNLM"/>
    </source>
</evidence>
<comment type="caution">
    <text evidence="1">The sequence shown here is derived from an EMBL/GenBank/DDBJ whole genome shotgun (WGS) entry which is preliminary data.</text>
</comment>
<protein>
    <recommendedName>
        <fullName evidence="3">Cadherin domain-containing protein</fullName>
    </recommendedName>
</protein>
<reference evidence="1 2" key="1">
    <citation type="journal article" date="2021" name="Elife">
        <title>Chloroplast acquisition without the gene transfer in kleptoplastic sea slugs, Plakobranchus ocellatus.</title>
        <authorList>
            <person name="Maeda T."/>
            <person name="Takahashi S."/>
            <person name="Yoshida T."/>
            <person name="Shimamura S."/>
            <person name="Takaki Y."/>
            <person name="Nagai Y."/>
            <person name="Toyoda A."/>
            <person name="Suzuki Y."/>
            <person name="Arimoto A."/>
            <person name="Ishii H."/>
            <person name="Satoh N."/>
            <person name="Nishiyama T."/>
            <person name="Hasebe M."/>
            <person name="Maruyama T."/>
            <person name="Minagawa J."/>
            <person name="Obokata J."/>
            <person name="Shigenobu S."/>
        </authorList>
    </citation>
    <scope>NUCLEOTIDE SEQUENCE [LARGE SCALE GENOMIC DNA]</scope>
</reference>
<organism evidence="1 2">
    <name type="scientific">Elysia marginata</name>
    <dbReference type="NCBI Taxonomy" id="1093978"/>
    <lineage>
        <taxon>Eukaryota</taxon>
        <taxon>Metazoa</taxon>
        <taxon>Spiralia</taxon>
        <taxon>Lophotrochozoa</taxon>
        <taxon>Mollusca</taxon>
        <taxon>Gastropoda</taxon>
        <taxon>Heterobranchia</taxon>
        <taxon>Euthyneura</taxon>
        <taxon>Panpulmonata</taxon>
        <taxon>Sacoglossa</taxon>
        <taxon>Placobranchoidea</taxon>
        <taxon>Plakobranchidae</taxon>
        <taxon>Elysia</taxon>
    </lineage>
</organism>
<feature type="non-terminal residue" evidence="1">
    <location>
        <position position="1"/>
    </location>
</feature>